<dbReference type="Gene3D" id="1.10.30.50">
    <property type="match status" value="1"/>
</dbReference>
<reference evidence="2 3" key="1">
    <citation type="submission" date="2023-04" db="EMBL/GenBank/DDBJ databases">
        <title>A novel bacteria isolated from coastal sediment.</title>
        <authorList>
            <person name="Liu X.-J."/>
            <person name="Du Z.-J."/>
        </authorList>
    </citation>
    <scope>NUCLEOTIDE SEQUENCE [LARGE SCALE GENOMIC DNA]</scope>
    <source>
        <strain evidence="2 3">SDUM461003</strain>
    </source>
</reference>
<gene>
    <name evidence="2" type="ORF">QEH52_00115</name>
</gene>
<keyword evidence="2" id="KW-0540">Nuclease</keyword>
<organism evidence="2 3">
    <name type="scientific">Thalassobacterium maritimum</name>
    <dbReference type="NCBI Taxonomy" id="3041265"/>
    <lineage>
        <taxon>Bacteria</taxon>
        <taxon>Pseudomonadati</taxon>
        <taxon>Verrucomicrobiota</taxon>
        <taxon>Opitutia</taxon>
        <taxon>Puniceicoccales</taxon>
        <taxon>Coraliomargaritaceae</taxon>
        <taxon>Thalassobacterium</taxon>
    </lineage>
</organism>
<dbReference type="EMBL" id="JARXHW010000001">
    <property type="protein sequence ID" value="MDQ8205898.1"/>
    <property type="molecule type" value="Genomic_DNA"/>
</dbReference>
<keyword evidence="2" id="KW-0255">Endonuclease</keyword>
<dbReference type="InterPro" id="IPR003615">
    <property type="entry name" value="HNH_nuc"/>
</dbReference>
<evidence type="ECO:0000259" key="1">
    <source>
        <dbReference type="Pfam" id="PF01844"/>
    </source>
</evidence>
<feature type="domain" description="HNH" evidence="1">
    <location>
        <begin position="9"/>
        <end position="57"/>
    </location>
</feature>
<sequence length="169" mass="20047">MRNDFSQHCGYCDDDDFYSGGSRGYQIDHFKPKCSFPDDVNDYDNLVYSCPYCNRSKWDTWREEDGFIDPCEDGYDEHIIRRDDGSIGYEGSRGKFIFEELNLGLKRHQIIWTIKKLESQNKKLAECIEELRDSSDKRDSSGLYLKVLEQFFETQQRIKNYLSLLRESQ</sequence>
<proteinExistence type="predicted"/>
<dbReference type="Proteomes" id="UP001225316">
    <property type="component" value="Unassembled WGS sequence"/>
</dbReference>
<keyword evidence="3" id="KW-1185">Reference proteome</keyword>
<dbReference type="Pfam" id="PF01844">
    <property type="entry name" value="HNH"/>
    <property type="match status" value="1"/>
</dbReference>
<protein>
    <submittedName>
        <fullName evidence="2">HNH endonuclease signature motif containing protein</fullName>
    </submittedName>
</protein>
<dbReference type="CDD" id="cd00085">
    <property type="entry name" value="HNHc"/>
    <property type="match status" value="1"/>
</dbReference>
<dbReference type="GO" id="GO:0004519">
    <property type="term" value="F:endonuclease activity"/>
    <property type="evidence" value="ECO:0007669"/>
    <property type="project" value="UniProtKB-KW"/>
</dbReference>
<accession>A0ABU1AP06</accession>
<comment type="caution">
    <text evidence="2">The sequence shown here is derived from an EMBL/GenBank/DDBJ whole genome shotgun (WGS) entry which is preliminary data.</text>
</comment>
<dbReference type="RefSeq" id="WP_308947855.1">
    <property type="nucleotide sequence ID" value="NZ_JARXHW010000001.1"/>
</dbReference>
<evidence type="ECO:0000313" key="3">
    <source>
        <dbReference type="Proteomes" id="UP001225316"/>
    </source>
</evidence>
<evidence type="ECO:0000313" key="2">
    <source>
        <dbReference type="EMBL" id="MDQ8205898.1"/>
    </source>
</evidence>
<dbReference type="InterPro" id="IPR002711">
    <property type="entry name" value="HNH"/>
</dbReference>
<name>A0ABU1AP06_9BACT</name>
<keyword evidence="2" id="KW-0378">Hydrolase</keyword>